<dbReference type="PROSITE" id="PS01306">
    <property type="entry name" value="UPF0054"/>
    <property type="match status" value="1"/>
</dbReference>
<keyword evidence="4 7" id="KW-0255">Endonuclease</keyword>
<keyword evidence="7" id="KW-0690">Ribosome biogenesis</keyword>
<accession>A0A6N6N9R7</accession>
<proteinExistence type="inferred from homology"/>
<dbReference type="Proteomes" id="UP000438699">
    <property type="component" value="Unassembled WGS sequence"/>
</dbReference>
<keyword evidence="7" id="KW-0963">Cytoplasm</keyword>
<dbReference type="PANTHER" id="PTHR46986">
    <property type="entry name" value="ENDORIBONUCLEASE YBEY, CHLOROPLASTIC"/>
    <property type="match status" value="1"/>
</dbReference>
<feature type="binding site" evidence="7">
    <location>
        <position position="135"/>
    </location>
    <ligand>
        <name>Zn(2+)</name>
        <dbReference type="ChEBI" id="CHEBI:29105"/>
        <note>catalytic</note>
    </ligand>
</feature>
<dbReference type="GO" id="GO:0004521">
    <property type="term" value="F:RNA endonuclease activity"/>
    <property type="evidence" value="ECO:0007669"/>
    <property type="project" value="UniProtKB-UniRule"/>
</dbReference>
<protein>
    <recommendedName>
        <fullName evidence="7">Endoribonuclease YbeY</fullName>
        <ecNumber evidence="7">3.1.-.-</ecNumber>
    </recommendedName>
</protein>
<organism evidence="8 9">
    <name type="scientific">Pseudodesulfovibrio senegalensis</name>
    <dbReference type="NCBI Taxonomy" id="1721087"/>
    <lineage>
        <taxon>Bacteria</taxon>
        <taxon>Pseudomonadati</taxon>
        <taxon>Thermodesulfobacteriota</taxon>
        <taxon>Desulfovibrionia</taxon>
        <taxon>Desulfovibrionales</taxon>
        <taxon>Desulfovibrionaceae</taxon>
    </lineage>
</organism>
<comment type="function">
    <text evidence="7">Single strand-specific metallo-endoribonuclease involved in late-stage 70S ribosome quality control and in maturation of the 3' terminus of the 16S rRNA.</text>
</comment>
<comment type="subcellular location">
    <subcellularLocation>
        <location evidence="7">Cytoplasm</location>
    </subcellularLocation>
</comment>
<dbReference type="NCBIfam" id="TIGR00043">
    <property type="entry name" value="rRNA maturation RNase YbeY"/>
    <property type="match status" value="1"/>
</dbReference>
<comment type="similarity">
    <text evidence="1 7">Belongs to the endoribonuclease YbeY family.</text>
</comment>
<comment type="caution">
    <text evidence="8">The sequence shown here is derived from an EMBL/GenBank/DDBJ whole genome shotgun (WGS) entry which is preliminary data.</text>
</comment>
<dbReference type="GO" id="GO:0006364">
    <property type="term" value="P:rRNA processing"/>
    <property type="evidence" value="ECO:0007669"/>
    <property type="project" value="UniProtKB-UniRule"/>
</dbReference>
<keyword evidence="3 7" id="KW-0479">Metal-binding</keyword>
<dbReference type="GO" id="GO:0008270">
    <property type="term" value="F:zinc ion binding"/>
    <property type="evidence" value="ECO:0007669"/>
    <property type="project" value="UniProtKB-UniRule"/>
</dbReference>
<dbReference type="SUPFAM" id="SSF55486">
    <property type="entry name" value="Metalloproteases ('zincins'), catalytic domain"/>
    <property type="match status" value="1"/>
</dbReference>
<dbReference type="Pfam" id="PF02130">
    <property type="entry name" value="YbeY"/>
    <property type="match status" value="1"/>
</dbReference>
<keyword evidence="5 7" id="KW-0378">Hydrolase</keyword>
<dbReference type="EC" id="3.1.-.-" evidence="7"/>
<dbReference type="Gene3D" id="3.40.390.30">
    <property type="entry name" value="Metalloproteases ('zincins'), catalytic domain"/>
    <property type="match status" value="1"/>
</dbReference>
<evidence type="ECO:0000256" key="6">
    <source>
        <dbReference type="ARBA" id="ARBA00022833"/>
    </source>
</evidence>
<keyword evidence="7" id="KW-0698">rRNA processing</keyword>
<dbReference type="HAMAP" id="MF_00009">
    <property type="entry name" value="Endoribonucl_YbeY"/>
    <property type="match status" value="1"/>
</dbReference>
<evidence type="ECO:0000256" key="7">
    <source>
        <dbReference type="HAMAP-Rule" id="MF_00009"/>
    </source>
</evidence>
<evidence type="ECO:0000256" key="2">
    <source>
        <dbReference type="ARBA" id="ARBA00022722"/>
    </source>
</evidence>
<reference evidence="8 9" key="1">
    <citation type="journal article" date="2017" name="Int. J. Syst. Evol. Microbiol.">
        <title>Desulfovibrio senegalensis sp. nov., a mesophilic sulfate reducer isolated from marine sediment.</title>
        <authorList>
            <person name="Thioye A."/>
            <person name="Gam Z.B.A."/>
            <person name="Mbengue M."/>
            <person name="Cayol J.L."/>
            <person name="Joseph-Bartoli M."/>
            <person name="Toure-Kane C."/>
            <person name="Labat M."/>
        </authorList>
    </citation>
    <scope>NUCLEOTIDE SEQUENCE [LARGE SCALE GENOMIC DNA]</scope>
    <source>
        <strain evidence="8 9">DSM 101509</strain>
    </source>
</reference>
<comment type="cofactor">
    <cofactor evidence="7">
        <name>Zn(2+)</name>
        <dbReference type="ChEBI" id="CHEBI:29105"/>
    </cofactor>
    <text evidence="7">Binds 1 zinc ion.</text>
</comment>
<evidence type="ECO:0000256" key="3">
    <source>
        <dbReference type="ARBA" id="ARBA00022723"/>
    </source>
</evidence>
<dbReference type="InterPro" id="IPR020549">
    <property type="entry name" value="YbeY_CS"/>
</dbReference>
<evidence type="ECO:0000256" key="4">
    <source>
        <dbReference type="ARBA" id="ARBA00022759"/>
    </source>
</evidence>
<evidence type="ECO:0000256" key="1">
    <source>
        <dbReference type="ARBA" id="ARBA00010875"/>
    </source>
</evidence>
<keyword evidence="6 7" id="KW-0862">Zinc</keyword>
<dbReference type="PANTHER" id="PTHR46986:SF1">
    <property type="entry name" value="ENDORIBONUCLEASE YBEY, CHLOROPLASTIC"/>
    <property type="match status" value="1"/>
</dbReference>
<keyword evidence="2 7" id="KW-0540">Nuclease</keyword>
<evidence type="ECO:0000313" key="8">
    <source>
        <dbReference type="EMBL" id="KAB1443885.1"/>
    </source>
</evidence>
<dbReference type="GO" id="GO:0004222">
    <property type="term" value="F:metalloendopeptidase activity"/>
    <property type="evidence" value="ECO:0007669"/>
    <property type="project" value="InterPro"/>
</dbReference>
<dbReference type="EMBL" id="WAIE01000001">
    <property type="protein sequence ID" value="KAB1443885.1"/>
    <property type="molecule type" value="Genomic_DNA"/>
</dbReference>
<dbReference type="RefSeq" id="WP_151150258.1">
    <property type="nucleotide sequence ID" value="NZ_WAIE01000001.1"/>
</dbReference>
<dbReference type="InterPro" id="IPR002036">
    <property type="entry name" value="YbeY"/>
</dbReference>
<keyword evidence="9" id="KW-1185">Reference proteome</keyword>
<dbReference type="AlphaFoldDB" id="A0A6N6N9R7"/>
<evidence type="ECO:0000313" key="9">
    <source>
        <dbReference type="Proteomes" id="UP000438699"/>
    </source>
</evidence>
<feature type="binding site" evidence="7">
    <location>
        <position position="125"/>
    </location>
    <ligand>
        <name>Zn(2+)</name>
        <dbReference type="ChEBI" id="CHEBI:29105"/>
        <note>catalytic</note>
    </ligand>
</feature>
<dbReference type="OrthoDB" id="9807740at2"/>
<sequence>MQQTGVTVLRHCRAWEPVFPLSKREIGPVARCILTELGLDHAHFTLKLVDDAEIARLNAEFMGCVGPTNVLSFPAGDPESDEKAARQDDAADHLGEIALSVDTLARESVLYGQSPGDHLVRLLSHAVLHLAGFDHGEAMDALTDAAVAACGDRR</sequence>
<gene>
    <name evidence="7 8" type="primary">ybeY</name>
    <name evidence="8" type="ORF">F8A88_04215</name>
</gene>
<dbReference type="InterPro" id="IPR023091">
    <property type="entry name" value="MetalPrtase_cat_dom_sf_prd"/>
</dbReference>
<feature type="binding site" evidence="7">
    <location>
        <position position="129"/>
    </location>
    <ligand>
        <name>Zn(2+)</name>
        <dbReference type="ChEBI" id="CHEBI:29105"/>
        <note>catalytic</note>
    </ligand>
</feature>
<evidence type="ECO:0000256" key="5">
    <source>
        <dbReference type="ARBA" id="ARBA00022801"/>
    </source>
</evidence>
<name>A0A6N6N9R7_9BACT</name>
<dbReference type="GO" id="GO:0005737">
    <property type="term" value="C:cytoplasm"/>
    <property type="evidence" value="ECO:0007669"/>
    <property type="project" value="UniProtKB-SubCell"/>
</dbReference>